<dbReference type="PANTHER" id="PTHR21649">
    <property type="entry name" value="CHLOROPHYLL A/B BINDING PROTEIN"/>
    <property type="match status" value="1"/>
</dbReference>
<dbReference type="GO" id="GO:0016168">
    <property type="term" value="F:chlorophyll binding"/>
    <property type="evidence" value="ECO:0007669"/>
    <property type="project" value="UniProtKB-KW"/>
</dbReference>
<feature type="binding site" evidence="7">
    <location>
        <position position="71"/>
    </location>
    <ligand>
        <name>chlorophyll a</name>
        <dbReference type="ChEBI" id="CHEBI:58416"/>
        <label>1</label>
    </ligand>
</feature>
<dbReference type="InterPro" id="IPR001344">
    <property type="entry name" value="Chloro_AB-bd_pln"/>
</dbReference>
<evidence type="ECO:0000256" key="6">
    <source>
        <dbReference type="ARBA" id="ARBA00022640"/>
    </source>
</evidence>
<feature type="binding site" description="axial binding residue" evidence="7">
    <location>
        <position position="144"/>
    </location>
    <ligand>
        <name>chlorophyll b</name>
        <dbReference type="ChEBI" id="CHEBI:61721"/>
        <label>1</label>
    </ligand>
    <ligandPart>
        <name>Mg</name>
        <dbReference type="ChEBI" id="CHEBI:25107"/>
    </ligandPart>
</feature>
<feature type="binding site" evidence="7">
    <location>
        <position position="74"/>
    </location>
    <ligand>
        <name>chlorophyll a</name>
        <dbReference type="ChEBI" id="CHEBI:58416"/>
        <label>1</label>
    </ligand>
</feature>
<comment type="subcellular location">
    <subcellularLocation>
        <location evidence="2">Plastid</location>
        <location evidence="2">Chloroplast</location>
    </subcellularLocation>
</comment>
<sequence length="217" mass="23878">MRTIIVVTTISIVKALSTMPEMKTSFTRMSEALPFIEAPKILDGSVVGDAGFDPLHLASSQALLAFYREAEIKHSRLALLAVVGWPLSEMLDKPIADLCGLPCVLAHSVFAPSVLNGGLANISPLFWGAALGSAASFELYALSLMLRKDFVEPGDLSFDPLGFYPTERSRRKRMQLSEIKHGRTAMIAVVGFAAQEFILGTPVIEHSRYFFTPFWNW</sequence>
<evidence type="ECO:0000256" key="3">
    <source>
        <dbReference type="ARBA" id="ARBA00005933"/>
    </source>
</evidence>
<dbReference type="InterPro" id="IPR022796">
    <property type="entry name" value="Chloroa_b-bind"/>
</dbReference>
<name>A0A7S3JQM9_9STRA</name>
<keyword evidence="7" id="KW-0148">Chlorophyll</keyword>
<dbReference type="SUPFAM" id="SSF103511">
    <property type="entry name" value="Chlorophyll a-b binding protein"/>
    <property type="match status" value="1"/>
</dbReference>
<evidence type="ECO:0000256" key="2">
    <source>
        <dbReference type="ARBA" id="ARBA00004229"/>
    </source>
</evidence>
<feature type="binding site" description="axial binding residue" evidence="7">
    <location>
        <position position="138"/>
    </location>
    <ligand>
        <name>chlorophyll b</name>
        <dbReference type="ChEBI" id="CHEBI:61721"/>
        <label>1</label>
    </ligand>
    <ligandPart>
        <name>Mg</name>
        <dbReference type="ChEBI" id="CHEBI:25107"/>
    </ligandPart>
</feature>
<feature type="binding site" evidence="7">
    <location>
        <position position="183"/>
    </location>
    <ligand>
        <name>chlorophyll a</name>
        <dbReference type="ChEBI" id="CHEBI:58416"/>
        <label>1</label>
    </ligand>
</feature>
<dbReference type="Gene3D" id="1.10.3460.10">
    <property type="entry name" value="Chlorophyll a/b binding protein domain"/>
    <property type="match status" value="1"/>
</dbReference>
<dbReference type="AlphaFoldDB" id="A0A7S3JQM9"/>
<organism evidence="8">
    <name type="scientific">Aureoumbra lagunensis</name>
    <dbReference type="NCBI Taxonomy" id="44058"/>
    <lineage>
        <taxon>Eukaryota</taxon>
        <taxon>Sar</taxon>
        <taxon>Stramenopiles</taxon>
        <taxon>Ochrophyta</taxon>
        <taxon>Pelagophyceae</taxon>
        <taxon>Pelagomonadales</taxon>
        <taxon>Aureoumbra</taxon>
    </lineage>
</organism>
<keyword evidence="6" id="KW-0934">Plastid</keyword>
<accession>A0A7S3JQM9</accession>
<dbReference type="GO" id="GO:0009765">
    <property type="term" value="P:photosynthesis, light harvesting"/>
    <property type="evidence" value="ECO:0007669"/>
    <property type="project" value="InterPro"/>
</dbReference>
<reference evidence="8" key="1">
    <citation type="submission" date="2021-01" db="EMBL/GenBank/DDBJ databases">
        <authorList>
            <person name="Corre E."/>
            <person name="Pelletier E."/>
            <person name="Niang G."/>
            <person name="Scheremetjew M."/>
            <person name="Finn R."/>
            <person name="Kale V."/>
            <person name="Holt S."/>
            <person name="Cochrane G."/>
            <person name="Meng A."/>
            <person name="Brown T."/>
            <person name="Cohen L."/>
        </authorList>
    </citation>
    <scope>NUCLEOTIDE SEQUENCE</scope>
    <source>
        <strain evidence="8">CCMP1510</strain>
    </source>
</reference>
<dbReference type="GO" id="GO:0009507">
    <property type="term" value="C:chloroplast"/>
    <property type="evidence" value="ECO:0007669"/>
    <property type="project" value="UniProtKB-SubCell"/>
</dbReference>
<gene>
    <name evidence="8" type="ORF">ALAG00032_LOCUS1008</name>
</gene>
<proteinExistence type="inferred from homology"/>
<protein>
    <submittedName>
        <fullName evidence="8">Uncharacterized protein</fullName>
    </submittedName>
</protein>
<keyword evidence="7" id="KW-0157">Chromophore</keyword>
<feature type="binding site" description="axial binding residue" evidence="7">
    <location>
        <position position="76"/>
    </location>
    <ligand>
        <name>chlorophyll b</name>
        <dbReference type="ChEBI" id="CHEBI:61721"/>
        <label>1</label>
    </ligand>
    <ligandPart>
        <name>Mg</name>
        <dbReference type="ChEBI" id="CHEBI:25107"/>
    </ligandPart>
</feature>
<keyword evidence="4" id="KW-0150">Chloroplast</keyword>
<dbReference type="Pfam" id="PF00504">
    <property type="entry name" value="Chloroa_b-bind"/>
    <property type="match status" value="1"/>
</dbReference>
<evidence type="ECO:0000313" key="8">
    <source>
        <dbReference type="EMBL" id="CAE0360278.1"/>
    </source>
</evidence>
<dbReference type="GO" id="GO:0016020">
    <property type="term" value="C:membrane"/>
    <property type="evidence" value="ECO:0007669"/>
    <property type="project" value="InterPro"/>
</dbReference>
<comment type="similarity">
    <text evidence="3">Belongs to the fucoxanthin chlorophyll protein family.</text>
</comment>
<dbReference type="EMBL" id="HBIJ01001351">
    <property type="protein sequence ID" value="CAE0360278.1"/>
    <property type="molecule type" value="Transcribed_RNA"/>
</dbReference>
<evidence type="ECO:0000256" key="1">
    <source>
        <dbReference type="ARBA" id="ARBA00004022"/>
    </source>
</evidence>
<feature type="binding site" evidence="7">
    <location>
        <position position="195"/>
    </location>
    <ligand>
        <name>chlorophyll a</name>
        <dbReference type="ChEBI" id="CHEBI:58416"/>
        <label>1</label>
    </ligand>
</feature>
<keyword evidence="5" id="KW-0602">Photosynthesis</keyword>
<comment type="function">
    <text evidence="1">The light-harvesting complex (LHC) functions as a light receptor, it captures and delivers excitation energy to photosystems with which it is closely associated. Energy is transferred from the carotenoid and chlorophyll C (or B) to chlorophyll A and the photosynthetic reaction centers where it is used to synthesize ATP and reducing power.</text>
</comment>
<feature type="binding site" evidence="7">
    <location>
        <position position="178"/>
    </location>
    <ligand>
        <name>chlorophyll a</name>
        <dbReference type="ChEBI" id="CHEBI:58416"/>
        <label>1</label>
    </ligand>
</feature>
<evidence type="ECO:0000256" key="7">
    <source>
        <dbReference type="PIRSR" id="PIRSR601344-1"/>
    </source>
</evidence>
<evidence type="ECO:0000256" key="4">
    <source>
        <dbReference type="ARBA" id="ARBA00022528"/>
    </source>
</evidence>
<evidence type="ECO:0000256" key="5">
    <source>
        <dbReference type="ARBA" id="ARBA00022531"/>
    </source>
</evidence>